<dbReference type="GO" id="GO:0005762">
    <property type="term" value="C:mitochondrial large ribosomal subunit"/>
    <property type="evidence" value="ECO:0007669"/>
    <property type="project" value="TreeGrafter"/>
</dbReference>
<dbReference type="PANTHER" id="PTHR28271:SF1">
    <property type="entry name" value="LARGE RIBOSOMAL SUBUNIT PROTEIN ML60"/>
    <property type="match status" value="1"/>
</dbReference>
<dbReference type="InterPro" id="IPR016340">
    <property type="entry name" value="Ribosomal_mL60"/>
</dbReference>
<keyword evidence="2" id="KW-1185">Reference proteome</keyword>
<dbReference type="EMBL" id="QKRW01000039">
    <property type="protein sequence ID" value="RAL60566.1"/>
    <property type="molecule type" value="Genomic_DNA"/>
</dbReference>
<dbReference type="PANTHER" id="PTHR28271">
    <property type="entry name" value="54S RIBOSOMAL PROTEIN L31, MITOCHONDRIAL"/>
    <property type="match status" value="1"/>
</dbReference>
<protein>
    <recommendedName>
        <fullName evidence="3">54S ribosomal protein L31, mitochondrial</fullName>
    </recommendedName>
</protein>
<evidence type="ECO:0000313" key="1">
    <source>
        <dbReference type="EMBL" id="RAL60566.1"/>
    </source>
</evidence>
<dbReference type="OrthoDB" id="2332379at2759"/>
<sequence length="107" mass="12434">MSGGLLWKIPWRLSKFQKARQRKRLRAVDSVVATVDRALAAKGITTKAVESIQCLIEKRRNIEREFTSYQNGQDYHKGSILPVIDMDILGWTQWQVFSPEDLVYNMH</sequence>
<dbReference type="Pfam" id="PF09784">
    <property type="entry name" value="L31"/>
    <property type="match status" value="1"/>
</dbReference>
<accession>A0A395IK61</accession>
<gene>
    <name evidence="1" type="ORF">DID88_009762</name>
</gene>
<reference evidence="1 2" key="1">
    <citation type="submission" date="2018-06" db="EMBL/GenBank/DDBJ databases">
        <title>Genome Sequence of the Brown Rot Fungal Pathogen Monilinia fructigena.</title>
        <authorList>
            <person name="Landi L."/>
            <person name="De Miccolis Angelini R.M."/>
            <person name="Pollastro S."/>
            <person name="Abate D."/>
            <person name="Faretra F."/>
            <person name="Romanazzi G."/>
        </authorList>
    </citation>
    <scope>NUCLEOTIDE SEQUENCE [LARGE SCALE GENOMIC DNA]</scope>
    <source>
        <strain evidence="1 2">Mfrg269</strain>
    </source>
</reference>
<comment type="caution">
    <text evidence="1">The sequence shown here is derived from an EMBL/GenBank/DDBJ whole genome shotgun (WGS) entry which is preliminary data.</text>
</comment>
<dbReference type="AlphaFoldDB" id="A0A395IK61"/>
<organism evidence="1 2">
    <name type="scientific">Monilinia fructigena</name>
    <dbReference type="NCBI Taxonomy" id="38457"/>
    <lineage>
        <taxon>Eukaryota</taxon>
        <taxon>Fungi</taxon>
        <taxon>Dikarya</taxon>
        <taxon>Ascomycota</taxon>
        <taxon>Pezizomycotina</taxon>
        <taxon>Leotiomycetes</taxon>
        <taxon>Helotiales</taxon>
        <taxon>Sclerotiniaceae</taxon>
        <taxon>Monilinia</taxon>
    </lineage>
</organism>
<dbReference type="Proteomes" id="UP000249056">
    <property type="component" value="Unassembled WGS sequence"/>
</dbReference>
<proteinExistence type="predicted"/>
<evidence type="ECO:0000313" key="2">
    <source>
        <dbReference type="Proteomes" id="UP000249056"/>
    </source>
</evidence>
<evidence type="ECO:0008006" key="3">
    <source>
        <dbReference type="Google" id="ProtNLM"/>
    </source>
</evidence>
<name>A0A395IK61_9HELO</name>
<dbReference type="GO" id="GO:0003735">
    <property type="term" value="F:structural constituent of ribosome"/>
    <property type="evidence" value="ECO:0007669"/>
    <property type="project" value="TreeGrafter"/>
</dbReference>